<feature type="coiled-coil region" evidence="1">
    <location>
        <begin position="123"/>
        <end position="157"/>
    </location>
</feature>
<organism evidence="3">
    <name type="scientific">uncultured virus</name>
    <dbReference type="NCBI Taxonomy" id="340016"/>
    <lineage>
        <taxon>Viruses</taxon>
        <taxon>environmental samples</taxon>
    </lineage>
</organism>
<proteinExistence type="predicted"/>
<feature type="compositionally biased region" description="Acidic residues" evidence="2">
    <location>
        <begin position="41"/>
        <end position="51"/>
    </location>
</feature>
<feature type="coiled-coil region" evidence="1">
    <location>
        <begin position="181"/>
        <end position="227"/>
    </location>
</feature>
<name>A0A218MLX4_9VIRU</name>
<evidence type="ECO:0000313" key="3">
    <source>
        <dbReference type="EMBL" id="ASF00284.1"/>
    </source>
</evidence>
<feature type="compositionally biased region" description="Acidic residues" evidence="2">
    <location>
        <begin position="77"/>
        <end position="87"/>
    </location>
</feature>
<evidence type="ECO:0000256" key="1">
    <source>
        <dbReference type="SAM" id="Coils"/>
    </source>
</evidence>
<protein>
    <submittedName>
        <fullName evidence="3">Putative scaffolding protein</fullName>
    </submittedName>
</protein>
<feature type="region of interest" description="Disordered" evidence="2">
    <location>
        <begin position="1"/>
        <end position="91"/>
    </location>
</feature>
<evidence type="ECO:0000256" key="2">
    <source>
        <dbReference type="SAM" id="MobiDB-lite"/>
    </source>
</evidence>
<sequence>MAKEDIPIQESTNGGVPVTDVVSAQRAIQQSLMGTPKEQPSEDQVETEATEEVSAQDMESESVQTEVENPDGLTADDLVDDTQEEVSETPGTYTIKVDGKDVEVTLDELQAGYSRQADYTRKSQVLAEQRKKADEELAATQQERQRYLSQLEQFTAQADSKLDELKSVDWTKLKEEDPTEYMLKRDQYRELQENKRTVQEEQQNLLYKQQQEQQVKWNEELARQQEIMAQRLPEWNDPTKGAKLKQDIKSFAVKTGFSEQEVDSLIDARSVDVLHKAMLYDNLLTAKISNKKAKVVPKVTKPGSPSTKGEISSDKVKAQRARLKKTGRVKDATSVIESLMNS</sequence>
<dbReference type="EMBL" id="KY052826">
    <property type="protein sequence ID" value="ASF00284.1"/>
    <property type="molecule type" value="Genomic_DNA"/>
</dbReference>
<reference evidence="3" key="2">
    <citation type="journal article" date="2017" name="Nat. Commun.">
        <title>Single-virus genomics reveals hidden cosmopolitan and abundant viruses.</title>
        <authorList>
            <person name="Martinez-Hernandez F."/>
            <person name="Fornas O."/>
            <person name="Lluesma Gomez M."/>
            <person name="Bolduc B."/>
            <person name="de la Cruz Pena M.J."/>
            <person name="Martinez J.M."/>
            <person name="Anton J."/>
            <person name="Gasol J.M."/>
            <person name="Rosselli R."/>
            <person name="Rodriguez-Valera F."/>
            <person name="Sullivan M.B."/>
            <person name="Acinas S.G."/>
            <person name="Martinez-Garcia M."/>
        </authorList>
    </citation>
    <scope>NUCLEOTIDE SEQUENCE</scope>
</reference>
<keyword evidence="1" id="KW-0175">Coiled coil</keyword>
<feature type="region of interest" description="Disordered" evidence="2">
    <location>
        <begin position="297"/>
        <end position="324"/>
    </location>
</feature>
<reference evidence="3" key="1">
    <citation type="submission" date="2016-10" db="EMBL/GenBank/DDBJ databases">
        <authorList>
            <person name="Varghese N."/>
        </authorList>
    </citation>
    <scope>NUCLEOTIDE SEQUENCE</scope>
</reference>
<accession>A0A218MLX4</accession>